<keyword evidence="9 12" id="KW-0030">Aminoacyl-tRNA synthetase</keyword>
<comment type="caution">
    <text evidence="12">Lacks conserved residue(s) required for the propagation of feature annotation.</text>
</comment>
<feature type="coiled-coil region" evidence="13">
    <location>
        <begin position="30"/>
        <end position="97"/>
    </location>
</feature>
<dbReference type="InterPro" id="IPR015866">
    <property type="entry name" value="Ser-tRNA-synth_1_N"/>
</dbReference>
<evidence type="ECO:0000256" key="4">
    <source>
        <dbReference type="ARBA" id="ARBA00022490"/>
    </source>
</evidence>
<evidence type="ECO:0000259" key="14">
    <source>
        <dbReference type="PROSITE" id="PS50862"/>
    </source>
</evidence>
<evidence type="ECO:0000256" key="11">
    <source>
        <dbReference type="ARBA" id="ARBA00048823"/>
    </source>
</evidence>
<dbReference type="SUPFAM" id="SSF55681">
    <property type="entry name" value="Class II aaRS and biotin synthetases"/>
    <property type="match status" value="1"/>
</dbReference>
<evidence type="ECO:0000313" key="15">
    <source>
        <dbReference type="EMBL" id="MFC3226671.1"/>
    </source>
</evidence>
<comment type="domain">
    <text evidence="12">Consists of two distinct domains, a catalytic core and a N-terminal extension that is involved in tRNA binding.</text>
</comment>
<dbReference type="EMBL" id="JBHRTR010000015">
    <property type="protein sequence ID" value="MFC3226671.1"/>
    <property type="molecule type" value="Genomic_DNA"/>
</dbReference>
<dbReference type="Gene3D" id="3.30.930.10">
    <property type="entry name" value="Bira Bifunctional Protein, Domain 2"/>
    <property type="match status" value="1"/>
</dbReference>
<organism evidence="15 16">
    <name type="scientific">Marinibaculum pumilum</name>
    <dbReference type="NCBI Taxonomy" id="1766165"/>
    <lineage>
        <taxon>Bacteria</taxon>
        <taxon>Pseudomonadati</taxon>
        <taxon>Pseudomonadota</taxon>
        <taxon>Alphaproteobacteria</taxon>
        <taxon>Rhodospirillales</taxon>
        <taxon>Rhodospirillaceae</taxon>
        <taxon>Marinibaculum</taxon>
    </lineage>
</organism>
<dbReference type="PANTHER" id="PTHR43697:SF1">
    <property type="entry name" value="SERINE--TRNA LIGASE"/>
    <property type="match status" value="1"/>
</dbReference>
<dbReference type="EC" id="6.1.1.11" evidence="12"/>
<dbReference type="InterPro" id="IPR045864">
    <property type="entry name" value="aa-tRNA-synth_II/BPL/LPL"/>
</dbReference>
<protein>
    <recommendedName>
        <fullName evidence="12">Serine--tRNA ligase</fullName>
        <ecNumber evidence="12">6.1.1.11</ecNumber>
    </recommendedName>
    <alternativeName>
        <fullName evidence="12">Seryl-tRNA synthetase</fullName>
        <shortName evidence="12">SerRS</shortName>
    </alternativeName>
    <alternativeName>
        <fullName evidence="12">Seryl-tRNA(Ser/Sec) synthetase</fullName>
    </alternativeName>
</protein>
<comment type="function">
    <text evidence="12">Catalyzes the attachment of serine to tRNA(Ser). Is also able to aminoacylate tRNA(Sec) with serine, to form the misacylated tRNA L-seryl-tRNA(Sec), which will be further converted into selenocysteinyl-tRNA(Sec).</text>
</comment>
<feature type="binding site" evidence="12">
    <location>
        <begin position="231"/>
        <end position="233"/>
    </location>
    <ligand>
        <name>L-serine</name>
        <dbReference type="ChEBI" id="CHEBI:33384"/>
    </ligand>
</feature>
<dbReference type="InterPro" id="IPR006195">
    <property type="entry name" value="aa-tRNA-synth_II"/>
</dbReference>
<evidence type="ECO:0000256" key="6">
    <source>
        <dbReference type="ARBA" id="ARBA00022741"/>
    </source>
</evidence>
<comment type="caution">
    <text evidence="15">The sequence shown here is derived from an EMBL/GenBank/DDBJ whole genome shotgun (WGS) entry which is preliminary data.</text>
</comment>
<dbReference type="PRINTS" id="PR00981">
    <property type="entry name" value="TRNASYNTHSER"/>
</dbReference>
<dbReference type="PIRSF" id="PIRSF001529">
    <property type="entry name" value="Ser-tRNA-synth_IIa"/>
    <property type="match status" value="1"/>
</dbReference>
<dbReference type="RefSeq" id="WP_379898751.1">
    <property type="nucleotide sequence ID" value="NZ_JBHRTR010000015.1"/>
</dbReference>
<sequence>MLDIKWIRDDPAALDRARARRGLPPVADRIVRLDTERREVQTRLQELQAARNTASKEIGAAMKAGDKDRAEALKAQVAQAKDEIQAAEERERALAADLLGELETQPNIPDDDVPDGRDEADNVEIRKVGDPRRFDFQVRDHVALGEGLGGMDFETAARLSGSRFVVLKGALARMERALAQFMLDLHTGEHGYTEVVPPYLVRDDAAYGTGQLPKFSEDLFRTTNDFWLIPTAEMPLTNLVRDSILEAADLPLRFTADTPCFRSEAGAAGKDTRGMIRQHQFRKVEMVSLVQPEQSAAELQRMLGCAETVLQRLDLPYRVVMLCSGDMGASARKTYDIEVWLPGQDRYREISSCSNCGDFQARRMAARYRPEPEARHTAFLHSLNGSGLAVGRTLIAILENYQDADGGVAVPAALQPYMGGLQRLAPAGG</sequence>
<dbReference type="Pfam" id="PF00587">
    <property type="entry name" value="tRNA-synt_2b"/>
    <property type="match status" value="1"/>
</dbReference>
<keyword evidence="16" id="KW-1185">Reference proteome</keyword>
<evidence type="ECO:0000256" key="2">
    <source>
        <dbReference type="ARBA" id="ARBA00005045"/>
    </source>
</evidence>
<comment type="subunit">
    <text evidence="12">Homodimer. The tRNA molecule binds across the dimer.</text>
</comment>
<feature type="binding site" evidence="12">
    <location>
        <begin position="262"/>
        <end position="264"/>
    </location>
    <ligand>
        <name>ATP</name>
        <dbReference type="ChEBI" id="CHEBI:30616"/>
    </ligand>
</feature>
<evidence type="ECO:0000256" key="10">
    <source>
        <dbReference type="ARBA" id="ARBA00047929"/>
    </source>
</evidence>
<comment type="catalytic activity">
    <reaction evidence="10 12">
        <text>tRNA(Sec) + L-serine + ATP = L-seryl-tRNA(Sec) + AMP + diphosphate + H(+)</text>
        <dbReference type="Rhea" id="RHEA:42580"/>
        <dbReference type="Rhea" id="RHEA-COMP:9742"/>
        <dbReference type="Rhea" id="RHEA-COMP:10128"/>
        <dbReference type="ChEBI" id="CHEBI:15378"/>
        <dbReference type="ChEBI" id="CHEBI:30616"/>
        <dbReference type="ChEBI" id="CHEBI:33019"/>
        <dbReference type="ChEBI" id="CHEBI:33384"/>
        <dbReference type="ChEBI" id="CHEBI:78442"/>
        <dbReference type="ChEBI" id="CHEBI:78533"/>
        <dbReference type="ChEBI" id="CHEBI:456215"/>
        <dbReference type="EC" id="6.1.1.11"/>
    </reaction>
</comment>
<keyword evidence="7 12" id="KW-0067">ATP-binding</keyword>
<feature type="domain" description="Aminoacyl-transfer RNA synthetases class-II family profile" evidence="14">
    <location>
        <begin position="173"/>
        <end position="411"/>
    </location>
</feature>
<dbReference type="PROSITE" id="PS50862">
    <property type="entry name" value="AA_TRNA_LIGASE_II"/>
    <property type="match status" value="1"/>
</dbReference>
<evidence type="ECO:0000256" key="3">
    <source>
        <dbReference type="ARBA" id="ARBA00010728"/>
    </source>
</evidence>
<gene>
    <name evidence="12 15" type="primary">serS</name>
    <name evidence="15" type="ORF">ACFOGJ_05475</name>
</gene>
<dbReference type="PANTHER" id="PTHR43697">
    <property type="entry name" value="SERYL-TRNA SYNTHETASE"/>
    <property type="match status" value="1"/>
</dbReference>
<dbReference type="Pfam" id="PF02403">
    <property type="entry name" value="Seryl_tRNA_N"/>
    <property type="match status" value="1"/>
</dbReference>
<dbReference type="InterPro" id="IPR042103">
    <property type="entry name" value="SerRS_1_N_sf"/>
</dbReference>
<dbReference type="Proteomes" id="UP001595528">
    <property type="component" value="Unassembled WGS sequence"/>
</dbReference>
<comment type="subcellular location">
    <subcellularLocation>
        <location evidence="1 12">Cytoplasm</location>
    </subcellularLocation>
</comment>
<dbReference type="InterPro" id="IPR010978">
    <property type="entry name" value="tRNA-bd_arm"/>
</dbReference>
<evidence type="ECO:0000313" key="16">
    <source>
        <dbReference type="Proteomes" id="UP001595528"/>
    </source>
</evidence>
<evidence type="ECO:0000256" key="7">
    <source>
        <dbReference type="ARBA" id="ARBA00022840"/>
    </source>
</evidence>
<keyword evidence="8 12" id="KW-0648">Protein biosynthesis</keyword>
<evidence type="ECO:0000256" key="8">
    <source>
        <dbReference type="ARBA" id="ARBA00022917"/>
    </source>
</evidence>
<accession>A0ABV7KX20</accession>
<dbReference type="Gene3D" id="1.10.287.40">
    <property type="entry name" value="Serine-tRNA synthetase, tRNA binding domain"/>
    <property type="match status" value="1"/>
</dbReference>
<evidence type="ECO:0000256" key="5">
    <source>
        <dbReference type="ARBA" id="ARBA00022598"/>
    </source>
</evidence>
<evidence type="ECO:0000256" key="12">
    <source>
        <dbReference type="HAMAP-Rule" id="MF_00176"/>
    </source>
</evidence>
<name>A0ABV7KX20_9PROT</name>
<comment type="similarity">
    <text evidence="3 12">Belongs to the class-II aminoacyl-tRNA synthetase family. Type-1 seryl-tRNA synthetase subfamily.</text>
</comment>
<evidence type="ECO:0000256" key="1">
    <source>
        <dbReference type="ARBA" id="ARBA00004496"/>
    </source>
</evidence>
<comment type="catalytic activity">
    <reaction evidence="11 12">
        <text>tRNA(Ser) + L-serine + ATP = L-seryl-tRNA(Ser) + AMP + diphosphate + H(+)</text>
        <dbReference type="Rhea" id="RHEA:12292"/>
        <dbReference type="Rhea" id="RHEA-COMP:9669"/>
        <dbReference type="Rhea" id="RHEA-COMP:9703"/>
        <dbReference type="ChEBI" id="CHEBI:15378"/>
        <dbReference type="ChEBI" id="CHEBI:30616"/>
        <dbReference type="ChEBI" id="CHEBI:33019"/>
        <dbReference type="ChEBI" id="CHEBI:33384"/>
        <dbReference type="ChEBI" id="CHEBI:78442"/>
        <dbReference type="ChEBI" id="CHEBI:78533"/>
        <dbReference type="ChEBI" id="CHEBI:456215"/>
        <dbReference type="EC" id="6.1.1.11"/>
    </reaction>
</comment>
<dbReference type="GO" id="GO:0004828">
    <property type="term" value="F:serine-tRNA ligase activity"/>
    <property type="evidence" value="ECO:0007669"/>
    <property type="project" value="UniProtKB-EC"/>
</dbReference>
<dbReference type="CDD" id="cd00770">
    <property type="entry name" value="SerRS_core"/>
    <property type="match status" value="1"/>
</dbReference>
<dbReference type="NCBIfam" id="TIGR00414">
    <property type="entry name" value="serS"/>
    <property type="match status" value="1"/>
</dbReference>
<keyword evidence="4 12" id="KW-0963">Cytoplasm</keyword>
<proteinExistence type="inferred from homology"/>
<reference evidence="16" key="1">
    <citation type="journal article" date="2019" name="Int. J. Syst. Evol. Microbiol.">
        <title>The Global Catalogue of Microorganisms (GCM) 10K type strain sequencing project: providing services to taxonomists for standard genome sequencing and annotation.</title>
        <authorList>
            <consortium name="The Broad Institute Genomics Platform"/>
            <consortium name="The Broad Institute Genome Sequencing Center for Infectious Disease"/>
            <person name="Wu L."/>
            <person name="Ma J."/>
        </authorList>
    </citation>
    <scope>NUCLEOTIDE SEQUENCE [LARGE SCALE GENOMIC DNA]</scope>
    <source>
        <strain evidence="16">KCTC 42964</strain>
    </source>
</reference>
<evidence type="ECO:0000256" key="9">
    <source>
        <dbReference type="ARBA" id="ARBA00023146"/>
    </source>
</evidence>
<evidence type="ECO:0000256" key="13">
    <source>
        <dbReference type="SAM" id="Coils"/>
    </source>
</evidence>
<dbReference type="InterPro" id="IPR002317">
    <property type="entry name" value="Ser-tRNA-ligase_type_1"/>
</dbReference>
<comment type="pathway">
    <text evidence="2 12">Aminoacyl-tRNA biosynthesis; selenocysteinyl-tRNA(Sec) biosynthesis; L-seryl-tRNA(Sec) from L-serine and tRNA(Sec): step 1/1.</text>
</comment>
<keyword evidence="13" id="KW-0175">Coiled coil</keyword>
<dbReference type="SUPFAM" id="SSF46589">
    <property type="entry name" value="tRNA-binding arm"/>
    <property type="match status" value="1"/>
</dbReference>
<feature type="binding site" evidence="12">
    <location>
        <position position="285"/>
    </location>
    <ligand>
        <name>L-serine</name>
        <dbReference type="ChEBI" id="CHEBI:33384"/>
    </ligand>
</feature>
<feature type="binding site" evidence="12">
    <location>
        <begin position="349"/>
        <end position="352"/>
    </location>
    <ligand>
        <name>ATP</name>
        <dbReference type="ChEBI" id="CHEBI:30616"/>
    </ligand>
</feature>
<keyword evidence="5 12" id="KW-0436">Ligase</keyword>
<keyword evidence="6 12" id="KW-0547">Nucleotide-binding</keyword>
<feature type="binding site" evidence="12">
    <location>
        <position position="386"/>
    </location>
    <ligand>
        <name>L-serine</name>
        <dbReference type="ChEBI" id="CHEBI:33384"/>
    </ligand>
</feature>
<dbReference type="HAMAP" id="MF_00176">
    <property type="entry name" value="Ser_tRNA_synth_type1"/>
    <property type="match status" value="1"/>
</dbReference>
<dbReference type="InterPro" id="IPR033729">
    <property type="entry name" value="SerRS_core"/>
</dbReference>
<dbReference type="InterPro" id="IPR002314">
    <property type="entry name" value="aa-tRNA-synt_IIb"/>
</dbReference>